<name>A0A8J2SYM7_9STRA</name>
<gene>
    <name evidence="2" type="ORF">PECAL_5P26350</name>
</gene>
<feature type="compositionally biased region" description="Low complexity" evidence="1">
    <location>
        <begin position="118"/>
        <end position="133"/>
    </location>
</feature>
<keyword evidence="3" id="KW-1185">Reference proteome</keyword>
<evidence type="ECO:0000256" key="1">
    <source>
        <dbReference type="SAM" id="MobiDB-lite"/>
    </source>
</evidence>
<dbReference type="Proteomes" id="UP000789595">
    <property type="component" value="Unassembled WGS sequence"/>
</dbReference>
<evidence type="ECO:0000313" key="2">
    <source>
        <dbReference type="EMBL" id="CAH0378117.1"/>
    </source>
</evidence>
<comment type="caution">
    <text evidence="2">The sequence shown here is derived from an EMBL/GenBank/DDBJ whole genome shotgun (WGS) entry which is preliminary data.</text>
</comment>
<protein>
    <submittedName>
        <fullName evidence="2">Uncharacterized protein</fullName>
    </submittedName>
</protein>
<proteinExistence type="predicted"/>
<dbReference type="EMBL" id="CAKKNE010000005">
    <property type="protein sequence ID" value="CAH0378117.1"/>
    <property type="molecule type" value="Genomic_DNA"/>
</dbReference>
<reference evidence="2" key="1">
    <citation type="submission" date="2021-11" db="EMBL/GenBank/DDBJ databases">
        <authorList>
            <consortium name="Genoscope - CEA"/>
            <person name="William W."/>
        </authorList>
    </citation>
    <scope>NUCLEOTIDE SEQUENCE</scope>
</reference>
<feature type="region of interest" description="Disordered" evidence="1">
    <location>
        <begin position="211"/>
        <end position="233"/>
    </location>
</feature>
<dbReference type="AlphaFoldDB" id="A0A8J2SYM7"/>
<accession>A0A8J2SYM7</accession>
<sequence>CVTNLQQTDLGRSLRLVIALVVDGRCLLGVRGRAQPVKEIAEFPREVPRGPGLGLDLVDFLRGDLRGAVRDFYDVRVGEFGGRRLREGLAAAPELDDFLLRSTTPRGGEAHGLRSTRGRGAAPAVAGGAPTTALDETARHNKDEEAHQKEGPEARRVAPLAVGAAAEFIRVPRAGLAGLAPRAAEIVRLARRSTAPVRVASRVAVARRAPMWKSKVENTGQTTRRPSHGSPRE</sequence>
<evidence type="ECO:0000313" key="3">
    <source>
        <dbReference type="Proteomes" id="UP000789595"/>
    </source>
</evidence>
<feature type="region of interest" description="Disordered" evidence="1">
    <location>
        <begin position="100"/>
        <end position="154"/>
    </location>
</feature>
<organism evidence="2 3">
    <name type="scientific">Pelagomonas calceolata</name>
    <dbReference type="NCBI Taxonomy" id="35677"/>
    <lineage>
        <taxon>Eukaryota</taxon>
        <taxon>Sar</taxon>
        <taxon>Stramenopiles</taxon>
        <taxon>Ochrophyta</taxon>
        <taxon>Pelagophyceae</taxon>
        <taxon>Pelagomonadales</taxon>
        <taxon>Pelagomonadaceae</taxon>
        <taxon>Pelagomonas</taxon>
    </lineage>
</organism>
<feature type="non-terminal residue" evidence="2">
    <location>
        <position position="1"/>
    </location>
</feature>
<feature type="compositionally biased region" description="Basic and acidic residues" evidence="1">
    <location>
        <begin position="136"/>
        <end position="154"/>
    </location>
</feature>